<comment type="similarity">
    <text evidence="4">Belongs to the NRP synthetase family.</text>
</comment>
<evidence type="ECO:0000313" key="7">
    <source>
        <dbReference type="Proteomes" id="UP000244855"/>
    </source>
</evidence>
<dbReference type="SMART" id="SM00823">
    <property type="entry name" value="PKS_PP"/>
    <property type="match status" value="1"/>
</dbReference>
<dbReference type="OrthoDB" id="416786at2759"/>
<evidence type="ECO:0000256" key="3">
    <source>
        <dbReference type="ARBA" id="ARBA00022598"/>
    </source>
</evidence>
<dbReference type="Gene3D" id="3.40.50.12780">
    <property type="entry name" value="N-terminal domain of ligase-like"/>
    <property type="match status" value="1"/>
</dbReference>
<dbReference type="Proteomes" id="UP000244855">
    <property type="component" value="Unassembled WGS sequence"/>
</dbReference>
<evidence type="ECO:0000313" key="6">
    <source>
        <dbReference type="EMBL" id="PVI02653.1"/>
    </source>
</evidence>
<keyword evidence="3" id="KW-0436">Ligase</keyword>
<keyword evidence="7" id="KW-1185">Reference proteome</keyword>
<dbReference type="PANTHER" id="PTHR45527">
    <property type="entry name" value="NONRIBOSOMAL PEPTIDE SYNTHETASE"/>
    <property type="match status" value="1"/>
</dbReference>
<dbReference type="PROSITE" id="PS50075">
    <property type="entry name" value="CARRIER"/>
    <property type="match status" value="2"/>
</dbReference>
<dbReference type="Gene3D" id="1.10.1200.10">
    <property type="entry name" value="ACP-like"/>
    <property type="match status" value="2"/>
</dbReference>
<dbReference type="InterPro" id="IPR036736">
    <property type="entry name" value="ACP-like_sf"/>
</dbReference>
<dbReference type="PROSITE" id="PS00455">
    <property type="entry name" value="AMP_BINDING"/>
    <property type="match status" value="1"/>
</dbReference>
<dbReference type="Gene3D" id="3.30.300.30">
    <property type="match status" value="1"/>
</dbReference>
<dbReference type="GO" id="GO:0031177">
    <property type="term" value="F:phosphopantetheine binding"/>
    <property type="evidence" value="ECO:0007669"/>
    <property type="project" value="InterPro"/>
</dbReference>
<dbReference type="InterPro" id="IPR020845">
    <property type="entry name" value="AMP-binding_CS"/>
</dbReference>
<dbReference type="InterPro" id="IPR000873">
    <property type="entry name" value="AMP-dep_synth/lig_dom"/>
</dbReference>
<dbReference type="InterPro" id="IPR042099">
    <property type="entry name" value="ANL_N_sf"/>
</dbReference>
<dbReference type="Gene3D" id="3.30.559.10">
    <property type="entry name" value="Chloramphenicol acetyltransferase-like domain"/>
    <property type="match status" value="2"/>
</dbReference>
<dbReference type="CDD" id="cd19537">
    <property type="entry name" value="C_NRPS-like"/>
    <property type="match status" value="1"/>
</dbReference>
<dbReference type="EMBL" id="KZ805340">
    <property type="protein sequence ID" value="PVI02653.1"/>
    <property type="molecule type" value="Genomic_DNA"/>
</dbReference>
<organism evidence="6 7">
    <name type="scientific">Periconia macrospinosa</name>
    <dbReference type="NCBI Taxonomy" id="97972"/>
    <lineage>
        <taxon>Eukaryota</taxon>
        <taxon>Fungi</taxon>
        <taxon>Dikarya</taxon>
        <taxon>Ascomycota</taxon>
        <taxon>Pezizomycotina</taxon>
        <taxon>Dothideomycetes</taxon>
        <taxon>Pleosporomycetidae</taxon>
        <taxon>Pleosporales</taxon>
        <taxon>Massarineae</taxon>
        <taxon>Periconiaceae</taxon>
        <taxon>Periconia</taxon>
    </lineage>
</organism>
<dbReference type="Pfam" id="PF00668">
    <property type="entry name" value="Condensation"/>
    <property type="match status" value="2"/>
</dbReference>
<dbReference type="InterPro" id="IPR020806">
    <property type="entry name" value="PKS_PP-bd"/>
</dbReference>
<accession>A0A2V1DWC8</accession>
<dbReference type="GO" id="GO:0005737">
    <property type="term" value="C:cytoplasm"/>
    <property type="evidence" value="ECO:0007669"/>
    <property type="project" value="TreeGrafter"/>
</dbReference>
<dbReference type="SUPFAM" id="SSF56801">
    <property type="entry name" value="Acetyl-CoA synthetase-like"/>
    <property type="match status" value="1"/>
</dbReference>
<dbReference type="InterPro" id="IPR001242">
    <property type="entry name" value="Condensation_dom"/>
</dbReference>
<dbReference type="Pfam" id="PF00501">
    <property type="entry name" value="AMP-binding"/>
    <property type="match status" value="1"/>
</dbReference>
<dbReference type="PANTHER" id="PTHR45527:SF11">
    <property type="entry name" value="NONRIBOSOMAL PEPTIDE SYNTHETASE 5"/>
    <property type="match status" value="1"/>
</dbReference>
<proteinExistence type="inferred from homology"/>
<dbReference type="SUPFAM" id="SSF52777">
    <property type="entry name" value="CoA-dependent acyltransferases"/>
    <property type="match status" value="4"/>
</dbReference>
<keyword evidence="1" id="KW-0596">Phosphopantetheine</keyword>
<dbReference type="Gene3D" id="3.30.559.30">
    <property type="entry name" value="Nonribosomal peptide synthetase, condensation domain"/>
    <property type="match status" value="2"/>
</dbReference>
<evidence type="ECO:0000256" key="1">
    <source>
        <dbReference type="ARBA" id="ARBA00022450"/>
    </source>
</evidence>
<reference evidence="6 7" key="1">
    <citation type="journal article" date="2018" name="Sci. Rep.">
        <title>Comparative genomics provides insights into the lifestyle and reveals functional heterogeneity of dark septate endophytic fungi.</title>
        <authorList>
            <person name="Knapp D.G."/>
            <person name="Nemeth J.B."/>
            <person name="Barry K."/>
            <person name="Hainaut M."/>
            <person name="Henrissat B."/>
            <person name="Johnson J."/>
            <person name="Kuo A."/>
            <person name="Lim J.H.P."/>
            <person name="Lipzen A."/>
            <person name="Nolan M."/>
            <person name="Ohm R.A."/>
            <person name="Tamas L."/>
            <person name="Grigoriev I.V."/>
            <person name="Spatafora J.W."/>
            <person name="Nagy L.G."/>
            <person name="Kovacs G.M."/>
        </authorList>
    </citation>
    <scope>NUCLEOTIDE SEQUENCE [LARGE SCALE GENOMIC DNA]</scope>
    <source>
        <strain evidence="6 7">DSE2036</strain>
    </source>
</reference>
<dbReference type="Pfam" id="PF00550">
    <property type="entry name" value="PP-binding"/>
    <property type="match status" value="2"/>
</dbReference>
<sequence>MCEFCDHLSSQHACLNEISIALNTSLSFLDLKANFLQNGGDSLASIQLQAAFRRYGVLVAFEDIFVAKTLLDLAESLTAKAKSMCRCVESMKRRNSLKRPFSAIGVSNIPNKQRHRSVCELLPSTNALFATINTLFYTQSESEEIKEGQDEVDKFPMTEMQLALVHSTIKNPSRNVISHFETHRTELLPLVKQTWMRVISTEPIFRMKFEIDESGGSMCRGTKTPFNWNETFVPDEAALKEALDRPESFDSLAGTRFDAFICHGKIVLMWRVHHAYIDGVSFTLLKERFDCLLAGEPTKPAPSFAAFASQLQSLQKNANKTTSAFWDRKRTQVPSPATRPLFPPLQNAAQASNESALGSLAVIYDSKKLIKYCRRVGVTMASLYYAAWGMVLSRFADSGNVSFGVVLSGRTLPIEGAECVIGSTINTLPFQISIDLSSTVKKYTRYVFESLLELTSYEWSTPGHGFSRDFESAVNVQLASTSTRSSEIESKVSTNIPIHIEVESGHIRICYDTTSFSRSNIEQLRVSYSAALEAVTNPDLIIEDALDGLIGRSQRAELARMGNWGSFSTRIESVQDDLVSLFARAAEVNPSEVAIEHYTGNMTYAQLHERSSLAAGHLSQFIVPGDIVCVHADGTPNWVVAIYAVLKAGATYCPFAPELPETVRATNYETSKAKLFLTGNIAAKKTKPTPAKNCLSIEDLLQQDCVATFRPGVPSPHSNAYLCFTSGSTGKPKGVLCKHLGLVAFQRTFNVRLCAQPGWKISQFMSPGFDGSIHEIFSALSYGATLVLKDPSQPFSHLKAADAAILTPSVAKSLSPCDLPNLKALYLVGEAVPQHVCDIWAQKARVFNMYGPTEATCGATIKELKFQEPVTLGTPNPSTRIYILDSQRRLAPPGVVGEVYLAGIQVAVGYVGLQDITAQRFLPDTVNAQYVSEKMYKTGDRAFWTHSGELALLGRSDREIKLRGFRIDLDDLEIRMARADRNCTAAAVTLQNDYIVAMVQPAHINLVNLREKLLHNIPAYALPRHILAVESFPTTPVGKLDYKAIANTEFAEPRVIIEATETQEVIISALRSLLHAPSSDVYDPDTSFSELGLDSILQLFLSHRLSRSLKRRVPLRMLLESSTIRQLVHTIDSFQARQETMDDTALGDTGVSPIEREWWQKYEKTSDTSSFNVTYACKLPEFHSHTQLANAWNTVLSQHRILRCKYQNSPSTGLLRTYSREPPKVRQIERLDIITESNTPFDIANDDLVRVIISPTEMLVVISHIICDLTTLQILLREVFDLYQGKTTGSPVKTYAQTSWSLPAPPTHLSFWSEWLADSPVNQLSHYTSTTRKTLAGTSHFRTVPTATYKKMISFGATNKISMHQMALSAVALALQYDKDTCDIVIGAPYLNRNSEEDQDVVGLFLEPFPIRIQYPQPRNSHLIQSLLQPETSQDDFVHAVKRCSRVALSYVIPFDQLLSHLSVQSNSLDHRFFDVMVTFHDVSHEIRFPIEGVEFIPTATEGAKFKLMAEFTARTNSALSLRLEYSKECFSSQDISIMSRMILMALEEVATGNSYEAIVQSLRLAKVAWEKSTLK</sequence>
<name>A0A2V1DWC8_9PLEO</name>
<dbReference type="InterPro" id="IPR023213">
    <property type="entry name" value="CAT-like_dom_sf"/>
</dbReference>
<protein>
    <submittedName>
        <fullName evidence="6">Nonribosomal peptide synthase GliP-like protein</fullName>
    </submittedName>
</protein>
<keyword evidence="2" id="KW-0597">Phosphoprotein</keyword>
<dbReference type="InterPro" id="IPR045851">
    <property type="entry name" value="AMP-bd_C_sf"/>
</dbReference>
<evidence type="ECO:0000259" key="5">
    <source>
        <dbReference type="PROSITE" id="PS50075"/>
    </source>
</evidence>
<dbReference type="GO" id="GO:0016874">
    <property type="term" value="F:ligase activity"/>
    <property type="evidence" value="ECO:0007669"/>
    <property type="project" value="UniProtKB-KW"/>
</dbReference>
<dbReference type="STRING" id="97972.A0A2V1DWC8"/>
<feature type="domain" description="Carrier" evidence="5">
    <location>
        <begin position="1060"/>
        <end position="1135"/>
    </location>
</feature>
<dbReference type="InterPro" id="IPR009081">
    <property type="entry name" value="PP-bd_ACP"/>
</dbReference>
<feature type="domain" description="Carrier" evidence="5">
    <location>
        <begin position="1"/>
        <end position="81"/>
    </location>
</feature>
<gene>
    <name evidence="6" type="ORF">DM02DRAFT_701133</name>
</gene>
<dbReference type="GO" id="GO:0044550">
    <property type="term" value="P:secondary metabolite biosynthetic process"/>
    <property type="evidence" value="ECO:0007669"/>
    <property type="project" value="TreeGrafter"/>
</dbReference>
<dbReference type="SUPFAM" id="SSF47336">
    <property type="entry name" value="ACP-like"/>
    <property type="match status" value="2"/>
</dbReference>
<evidence type="ECO:0000256" key="4">
    <source>
        <dbReference type="ARBA" id="ARBA00029454"/>
    </source>
</evidence>
<evidence type="ECO:0000256" key="2">
    <source>
        <dbReference type="ARBA" id="ARBA00022553"/>
    </source>
</evidence>
<dbReference type="GO" id="GO:0043041">
    <property type="term" value="P:amino acid activation for nonribosomal peptide biosynthetic process"/>
    <property type="evidence" value="ECO:0007669"/>
    <property type="project" value="TreeGrafter"/>
</dbReference>